<evidence type="ECO:0000256" key="13">
    <source>
        <dbReference type="ARBA" id="ARBA00048639"/>
    </source>
</evidence>
<dbReference type="RefSeq" id="WP_160094940.1">
    <property type="nucleotide sequence ID" value="NZ_CP047224.1"/>
</dbReference>
<gene>
    <name evidence="17" type="ORF">GP480_00675</name>
</gene>
<comment type="subcellular location">
    <subcellularLocation>
        <location evidence="3">Membrane</location>
    </subcellularLocation>
</comment>
<dbReference type="InterPro" id="IPR001295">
    <property type="entry name" value="Dihydroorotate_DH_CS"/>
</dbReference>
<dbReference type="Pfam" id="PF01180">
    <property type="entry name" value="DHO_dh"/>
    <property type="match status" value="1"/>
</dbReference>
<comment type="catalytic activity">
    <reaction evidence="13">
        <text>(S)-dihydroorotate + a quinone = orotate + a quinol</text>
        <dbReference type="Rhea" id="RHEA:30187"/>
        <dbReference type="ChEBI" id="CHEBI:24646"/>
        <dbReference type="ChEBI" id="CHEBI:30839"/>
        <dbReference type="ChEBI" id="CHEBI:30864"/>
        <dbReference type="ChEBI" id="CHEBI:132124"/>
        <dbReference type="EC" id="1.3.5.2"/>
    </reaction>
</comment>
<dbReference type="Gene3D" id="3.20.20.70">
    <property type="entry name" value="Aldolase class I"/>
    <property type="match status" value="1"/>
</dbReference>
<evidence type="ECO:0000256" key="8">
    <source>
        <dbReference type="ARBA" id="ARBA00022630"/>
    </source>
</evidence>
<dbReference type="PANTHER" id="PTHR48109">
    <property type="entry name" value="DIHYDROOROTATE DEHYDROGENASE (QUINONE), MITOCHONDRIAL-RELATED"/>
    <property type="match status" value="1"/>
</dbReference>
<dbReference type="AlphaFoldDB" id="A0A6P1G939"/>
<evidence type="ECO:0000256" key="10">
    <source>
        <dbReference type="ARBA" id="ARBA00022975"/>
    </source>
</evidence>
<dbReference type="KEGG" id="nef:GP480_00675"/>
<dbReference type="GO" id="GO:0005737">
    <property type="term" value="C:cytoplasm"/>
    <property type="evidence" value="ECO:0007669"/>
    <property type="project" value="InterPro"/>
</dbReference>
<accession>A0A6P1G939</accession>
<evidence type="ECO:0000313" key="18">
    <source>
        <dbReference type="Proteomes" id="UP000464912"/>
    </source>
</evidence>
<dbReference type="SUPFAM" id="SSF51395">
    <property type="entry name" value="FMN-linked oxidoreductases"/>
    <property type="match status" value="1"/>
</dbReference>
<evidence type="ECO:0000256" key="9">
    <source>
        <dbReference type="ARBA" id="ARBA00022643"/>
    </source>
</evidence>
<evidence type="ECO:0000256" key="6">
    <source>
        <dbReference type="ARBA" id="ARBA00012791"/>
    </source>
</evidence>
<evidence type="ECO:0000259" key="16">
    <source>
        <dbReference type="Pfam" id="PF01180"/>
    </source>
</evidence>
<comment type="similarity">
    <text evidence="5">Belongs to the dihydroorotate dehydrogenase family. Type 2 subfamily.</text>
</comment>
<organism evidence="17 18">
    <name type="scientific">Neorickettsia findlayensis</name>
    <dbReference type="NCBI Taxonomy" id="2686014"/>
    <lineage>
        <taxon>Bacteria</taxon>
        <taxon>Pseudomonadati</taxon>
        <taxon>Pseudomonadota</taxon>
        <taxon>Alphaproteobacteria</taxon>
        <taxon>Rickettsiales</taxon>
        <taxon>Anaplasmataceae</taxon>
        <taxon>Neorickettsia</taxon>
    </lineage>
</organism>
<evidence type="ECO:0000256" key="1">
    <source>
        <dbReference type="ARBA" id="ARBA00001917"/>
    </source>
</evidence>
<dbReference type="UniPathway" id="UPA00070">
    <property type="reaction ID" value="UER00946"/>
</dbReference>
<dbReference type="GO" id="GO:0016020">
    <property type="term" value="C:membrane"/>
    <property type="evidence" value="ECO:0007669"/>
    <property type="project" value="UniProtKB-SubCell"/>
</dbReference>
<keyword evidence="12" id="KW-0472">Membrane</keyword>
<dbReference type="PANTHER" id="PTHR48109:SF4">
    <property type="entry name" value="DIHYDROOROTATE DEHYDROGENASE (QUINONE), MITOCHONDRIAL"/>
    <property type="match status" value="1"/>
</dbReference>
<proteinExistence type="inferred from homology"/>
<dbReference type="NCBIfam" id="NF003652">
    <property type="entry name" value="PRK05286.2-5"/>
    <property type="match status" value="1"/>
</dbReference>
<dbReference type="InterPro" id="IPR005720">
    <property type="entry name" value="Dihydroorotate_DH_cat"/>
</dbReference>
<keyword evidence="15" id="KW-0732">Signal</keyword>
<dbReference type="NCBIfam" id="NF003645">
    <property type="entry name" value="PRK05286.1-2"/>
    <property type="match status" value="1"/>
</dbReference>
<dbReference type="GO" id="GO:0006207">
    <property type="term" value="P:'de novo' pyrimidine nucleobase biosynthetic process"/>
    <property type="evidence" value="ECO:0007669"/>
    <property type="project" value="UniProtKB-UniRule"/>
</dbReference>
<keyword evidence="9" id="KW-0288">FMN</keyword>
<comment type="pathway">
    <text evidence="4">Pyrimidine metabolism; UMP biosynthesis via de novo pathway; orotate from (S)-dihydroorotate (quinone route): step 1/1.</text>
</comment>
<evidence type="ECO:0000256" key="5">
    <source>
        <dbReference type="ARBA" id="ARBA00005359"/>
    </source>
</evidence>
<reference evidence="17 18" key="2">
    <citation type="journal article" date="2020" name="MBio">
        <title>Isolation and Molecular Analysis of a Novel Neorickettsia Species That Causes Potomac Horse Fever.</title>
        <authorList>
            <person name="Teymournejad O."/>
            <person name="Lin M."/>
            <person name="Bekebrede H."/>
            <person name="Kamr A."/>
            <person name="Toribio R.E."/>
            <person name="Arroyo L.G."/>
            <person name="Baird J.D."/>
            <person name="Rikihisa Y."/>
        </authorList>
    </citation>
    <scope>NUCLEOTIDE SEQUENCE [LARGE SCALE GENOMIC DNA]</scope>
    <source>
        <strain evidence="17 18">Fin17</strain>
    </source>
</reference>
<feature type="signal peptide" evidence="15">
    <location>
        <begin position="1"/>
        <end position="20"/>
    </location>
</feature>
<evidence type="ECO:0000313" key="17">
    <source>
        <dbReference type="EMBL" id="QHD64979.1"/>
    </source>
</evidence>
<evidence type="ECO:0000256" key="3">
    <source>
        <dbReference type="ARBA" id="ARBA00004370"/>
    </source>
</evidence>
<dbReference type="NCBIfam" id="TIGR01036">
    <property type="entry name" value="pyrD_sub2"/>
    <property type="match status" value="1"/>
</dbReference>
<dbReference type="EC" id="1.3.5.2" evidence="6 14"/>
<evidence type="ECO:0000256" key="7">
    <source>
        <dbReference type="ARBA" id="ARBA00018366"/>
    </source>
</evidence>
<reference evidence="17 18" key="1">
    <citation type="journal article" date="2020" name="MBio">
        <title>Erratum for Teymournejad et al., 'Isolation and Molecular Analysis of a Novel Neorickettsia Species That Causes Potomac Horse Fever'.</title>
        <authorList>
            <person name="Teymournejad O."/>
            <person name="Lin M."/>
            <person name="Bekebrede H."/>
            <person name="Kamr A."/>
            <person name="Toribio R.E."/>
            <person name="Arroyo L.G."/>
            <person name="Baird J.D."/>
            <person name="Rikihisa Y."/>
        </authorList>
    </citation>
    <scope>NUCLEOTIDE SEQUENCE [LARGE SCALE GENOMIC DNA]</scope>
    <source>
        <strain evidence="17 18">Fin17</strain>
    </source>
</reference>
<evidence type="ECO:0000256" key="12">
    <source>
        <dbReference type="ARBA" id="ARBA00023136"/>
    </source>
</evidence>
<evidence type="ECO:0000256" key="11">
    <source>
        <dbReference type="ARBA" id="ARBA00023002"/>
    </source>
</evidence>
<dbReference type="PIRSF" id="PIRSF000164">
    <property type="entry name" value="DHO_oxidase"/>
    <property type="match status" value="1"/>
</dbReference>
<feature type="domain" description="Dihydroorotate dehydrogenase catalytic" evidence="16">
    <location>
        <begin position="43"/>
        <end position="332"/>
    </location>
</feature>
<comment type="function">
    <text evidence="2">Catalyzes the conversion of dihydroorotate to orotate with quinone as electron acceptor.</text>
</comment>
<feature type="chain" id="PRO_5026921503" description="Dihydroorotate dehydrogenase (quinone)" evidence="15">
    <location>
        <begin position="21"/>
        <end position="350"/>
    </location>
</feature>
<keyword evidence="11 17" id="KW-0560">Oxidoreductase</keyword>
<dbReference type="GO" id="GO:0106430">
    <property type="term" value="F:dihydroorotate dehydrogenase (quinone) activity"/>
    <property type="evidence" value="ECO:0007669"/>
    <property type="project" value="UniProtKB-EC"/>
</dbReference>
<dbReference type="GO" id="GO:0044205">
    <property type="term" value="P:'de novo' UMP biosynthetic process"/>
    <property type="evidence" value="ECO:0007669"/>
    <property type="project" value="UniProtKB-UniPathway"/>
</dbReference>
<protein>
    <recommendedName>
        <fullName evidence="7 14">Dihydroorotate dehydrogenase (quinone)</fullName>
        <ecNumber evidence="6 14">1.3.5.2</ecNumber>
    </recommendedName>
</protein>
<keyword evidence="10" id="KW-0665">Pyrimidine biosynthesis</keyword>
<evidence type="ECO:0000256" key="4">
    <source>
        <dbReference type="ARBA" id="ARBA00005161"/>
    </source>
</evidence>
<evidence type="ECO:0000256" key="14">
    <source>
        <dbReference type="NCBIfam" id="TIGR01036"/>
    </source>
</evidence>
<dbReference type="InterPro" id="IPR005719">
    <property type="entry name" value="Dihydroorotate_DH_2"/>
</dbReference>
<comment type="cofactor">
    <cofactor evidence="1">
        <name>FMN</name>
        <dbReference type="ChEBI" id="CHEBI:58210"/>
    </cofactor>
</comment>
<dbReference type="CDD" id="cd04738">
    <property type="entry name" value="DHOD_2_like"/>
    <property type="match status" value="1"/>
</dbReference>
<dbReference type="InterPro" id="IPR050074">
    <property type="entry name" value="DHO_dehydrogenase"/>
</dbReference>
<dbReference type="PROSITE" id="PS00911">
    <property type="entry name" value="DHODEHASE_1"/>
    <property type="match status" value="1"/>
</dbReference>
<keyword evidence="8" id="KW-0285">Flavoprotein</keyword>
<sequence>MYEKLLVVLLQCLSPSFAHAITRVALKHFPGFVGENSFEDPILESRVCGLHFNNPIGIAAGFDKNAECVNALKRVGFGFIELGTVTLKPQKGNPSPRLFRLPQDGAVINRLGFNNKGVGYFLKSLKKAMAQTDLPPLGINIGKNAVSRDAVSDYARLAAHVSSVADYITLNVSSPNTASLRDMQKVEILEELLIAVKAAVGSDVRIFIKVAPDLTEGAEVNIVSLALKHKVAGIIVSNTTIGCRESLHSKHKVEYGGLSGKPLFKLSTALLRKMYRCANGELVFIGCGGISDAETAYAKIRSGAALIQAYTSFTYHGFGLLNEIKMGLVQRLRADGFSSVSEAIGVDAQF</sequence>
<dbReference type="EMBL" id="CP047224">
    <property type="protein sequence ID" value="QHD64979.1"/>
    <property type="molecule type" value="Genomic_DNA"/>
</dbReference>
<name>A0A6P1G939_9RICK</name>
<dbReference type="Proteomes" id="UP000464912">
    <property type="component" value="Chromosome"/>
</dbReference>
<dbReference type="InterPro" id="IPR013785">
    <property type="entry name" value="Aldolase_TIM"/>
</dbReference>
<keyword evidence="18" id="KW-1185">Reference proteome</keyword>
<dbReference type="InterPro" id="IPR012135">
    <property type="entry name" value="Dihydroorotate_DH_1_2"/>
</dbReference>
<evidence type="ECO:0000256" key="2">
    <source>
        <dbReference type="ARBA" id="ARBA00003125"/>
    </source>
</evidence>
<evidence type="ECO:0000256" key="15">
    <source>
        <dbReference type="SAM" id="SignalP"/>
    </source>
</evidence>